<keyword evidence="9" id="KW-0233">DNA recombination</keyword>
<evidence type="ECO:0000256" key="4">
    <source>
        <dbReference type="ARBA" id="ARBA00022801"/>
    </source>
</evidence>
<sequence length="151" mass="17193">MLQAGLPKVMWTYAVMAATYIRNRCYNPRTKKTAFEVFTGQQPNICGMHTFGSCCYAYVQNKKKLDARIKEGVFVGYDKGSPAYLVYFPQSQEVRKVRCVKFTGNVDNVHDNANGRSSKVPDSFDEDVIFSRWSELITEQEPLAQVNGEKQ</sequence>
<keyword evidence="6" id="KW-0229">DNA integration</keyword>
<gene>
    <name evidence="11" type="ORF">HOLleu_03860</name>
</gene>
<reference evidence="11" key="1">
    <citation type="submission" date="2021-10" db="EMBL/GenBank/DDBJ databases">
        <title>Tropical sea cucumber genome reveals ecological adaptation and Cuvierian tubules defense mechanism.</title>
        <authorList>
            <person name="Chen T."/>
        </authorList>
    </citation>
    <scope>NUCLEOTIDE SEQUENCE</scope>
    <source>
        <strain evidence="11">Nanhai2018</strain>
        <tissue evidence="11">Muscle</tissue>
    </source>
</reference>
<evidence type="ECO:0000256" key="6">
    <source>
        <dbReference type="ARBA" id="ARBA00022908"/>
    </source>
</evidence>
<keyword evidence="8" id="KW-0808">Transferase</keyword>
<feature type="domain" description="Retroviral polymerase SH3-like" evidence="10">
    <location>
        <begin position="54"/>
        <end position="105"/>
    </location>
</feature>
<dbReference type="GO" id="GO:0016787">
    <property type="term" value="F:hydrolase activity"/>
    <property type="evidence" value="ECO:0007669"/>
    <property type="project" value="UniProtKB-KW"/>
</dbReference>
<evidence type="ECO:0000256" key="1">
    <source>
        <dbReference type="ARBA" id="ARBA00022722"/>
    </source>
</evidence>
<dbReference type="PANTHER" id="PTHR42648:SF11">
    <property type="entry name" value="TRANSPOSON TY4-P GAG-POL POLYPROTEIN"/>
    <property type="match status" value="1"/>
</dbReference>
<dbReference type="EMBL" id="JAIZAY010000001">
    <property type="protein sequence ID" value="KAJ8050597.1"/>
    <property type="molecule type" value="Genomic_DNA"/>
</dbReference>
<dbReference type="InterPro" id="IPR057670">
    <property type="entry name" value="SH3_retrovirus"/>
</dbReference>
<accession>A0A9Q1CRA4</accession>
<evidence type="ECO:0000313" key="12">
    <source>
        <dbReference type="Proteomes" id="UP001152320"/>
    </source>
</evidence>
<evidence type="ECO:0000256" key="2">
    <source>
        <dbReference type="ARBA" id="ARBA00022723"/>
    </source>
</evidence>
<comment type="caution">
    <text evidence="11">The sequence shown here is derived from an EMBL/GenBank/DDBJ whole genome shotgun (WGS) entry which is preliminary data.</text>
</comment>
<protein>
    <recommendedName>
        <fullName evidence="10">Retroviral polymerase SH3-like domain-containing protein</fullName>
    </recommendedName>
</protein>
<keyword evidence="8" id="KW-0239">DNA-directed DNA polymerase</keyword>
<dbReference type="GO" id="GO:0006310">
    <property type="term" value="P:DNA recombination"/>
    <property type="evidence" value="ECO:0007669"/>
    <property type="project" value="UniProtKB-KW"/>
</dbReference>
<evidence type="ECO:0000256" key="3">
    <source>
        <dbReference type="ARBA" id="ARBA00022759"/>
    </source>
</evidence>
<keyword evidence="5" id="KW-0460">Magnesium</keyword>
<evidence type="ECO:0000259" key="10">
    <source>
        <dbReference type="Pfam" id="PF25597"/>
    </source>
</evidence>
<keyword evidence="1" id="KW-0540">Nuclease</keyword>
<organism evidence="11 12">
    <name type="scientific">Holothuria leucospilota</name>
    <name type="common">Black long sea cucumber</name>
    <name type="synonym">Mertensiothuria leucospilota</name>
    <dbReference type="NCBI Taxonomy" id="206669"/>
    <lineage>
        <taxon>Eukaryota</taxon>
        <taxon>Metazoa</taxon>
        <taxon>Echinodermata</taxon>
        <taxon>Eleutherozoa</taxon>
        <taxon>Echinozoa</taxon>
        <taxon>Holothuroidea</taxon>
        <taxon>Aspidochirotacea</taxon>
        <taxon>Aspidochirotida</taxon>
        <taxon>Holothuriidae</taxon>
        <taxon>Holothuria</taxon>
    </lineage>
</organism>
<dbReference type="Pfam" id="PF25597">
    <property type="entry name" value="SH3_retrovirus"/>
    <property type="match status" value="1"/>
</dbReference>
<dbReference type="GO" id="GO:0004519">
    <property type="term" value="F:endonuclease activity"/>
    <property type="evidence" value="ECO:0007669"/>
    <property type="project" value="UniProtKB-KW"/>
</dbReference>
<evidence type="ECO:0000256" key="5">
    <source>
        <dbReference type="ARBA" id="ARBA00022842"/>
    </source>
</evidence>
<dbReference type="InterPro" id="IPR039537">
    <property type="entry name" value="Retrotran_Ty1/copia-like"/>
</dbReference>
<keyword evidence="7" id="KW-0695">RNA-directed DNA polymerase</keyword>
<dbReference type="GO" id="GO:0003964">
    <property type="term" value="F:RNA-directed DNA polymerase activity"/>
    <property type="evidence" value="ECO:0007669"/>
    <property type="project" value="UniProtKB-KW"/>
</dbReference>
<keyword evidence="3" id="KW-0255">Endonuclease</keyword>
<dbReference type="GO" id="GO:0046872">
    <property type="term" value="F:metal ion binding"/>
    <property type="evidence" value="ECO:0007669"/>
    <property type="project" value="UniProtKB-KW"/>
</dbReference>
<proteinExistence type="predicted"/>
<keyword evidence="4" id="KW-0378">Hydrolase</keyword>
<evidence type="ECO:0000256" key="7">
    <source>
        <dbReference type="ARBA" id="ARBA00022918"/>
    </source>
</evidence>
<name>A0A9Q1CRA4_HOLLE</name>
<evidence type="ECO:0000256" key="9">
    <source>
        <dbReference type="ARBA" id="ARBA00023172"/>
    </source>
</evidence>
<dbReference type="AlphaFoldDB" id="A0A9Q1CRA4"/>
<dbReference type="Proteomes" id="UP001152320">
    <property type="component" value="Chromosome 1"/>
</dbReference>
<keyword evidence="2" id="KW-0479">Metal-binding</keyword>
<dbReference type="GO" id="GO:0015074">
    <property type="term" value="P:DNA integration"/>
    <property type="evidence" value="ECO:0007669"/>
    <property type="project" value="UniProtKB-KW"/>
</dbReference>
<evidence type="ECO:0000256" key="8">
    <source>
        <dbReference type="ARBA" id="ARBA00022932"/>
    </source>
</evidence>
<keyword evidence="8" id="KW-0548">Nucleotidyltransferase</keyword>
<evidence type="ECO:0000313" key="11">
    <source>
        <dbReference type="EMBL" id="KAJ8050597.1"/>
    </source>
</evidence>
<keyword evidence="12" id="KW-1185">Reference proteome</keyword>
<dbReference type="PANTHER" id="PTHR42648">
    <property type="entry name" value="TRANSPOSASE, PUTATIVE-RELATED"/>
    <property type="match status" value="1"/>
</dbReference>
<dbReference type="GO" id="GO:0003887">
    <property type="term" value="F:DNA-directed DNA polymerase activity"/>
    <property type="evidence" value="ECO:0007669"/>
    <property type="project" value="UniProtKB-KW"/>
</dbReference>
<dbReference type="OrthoDB" id="413361at2759"/>